<comment type="caution">
    <text evidence="1">The sequence shown here is derived from an EMBL/GenBank/DDBJ whole genome shotgun (WGS) entry which is preliminary data.</text>
</comment>
<dbReference type="AlphaFoldDB" id="A0A0F8XDD1"/>
<name>A0A0F8XDD1_9ZZZZ</name>
<dbReference type="EMBL" id="LAZR01063727">
    <property type="protein sequence ID" value="KKK58940.1"/>
    <property type="molecule type" value="Genomic_DNA"/>
</dbReference>
<gene>
    <name evidence="1" type="ORF">LCGC14_3039350</name>
</gene>
<protein>
    <submittedName>
        <fullName evidence="1">Uncharacterized protein</fullName>
    </submittedName>
</protein>
<evidence type="ECO:0000313" key="1">
    <source>
        <dbReference type="EMBL" id="KKK58940.1"/>
    </source>
</evidence>
<sequence length="49" mass="5513">PMPISDACDVSFVFDVAVRVSLAIADGSYPLRTISLMVQIPQLVWYKYH</sequence>
<organism evidence="1">
    <name type="scientific">marine sediment metagenome</name>
    <dbReference type="NCBI Taxonomy" id="412755"/>
    <lineage>
        <taxon>unclassified sequences</taxon>
        <taxon>metagenomes</taxon>
        <taxon>ecological metagenomes</taxon>
    </lineage>
</organism>
<accession>A0A0F8XDD1</accession>
<reference evidence="1" key="1">
    <citation type="journal article" date="2015" name="Nature">
        <title>Complex archaea that bridge the gap between prokaryotes and eukaryotes.</title>
        <authorList>
            <person name="Spang A."/>
            <person name="Saw J.H."/>
            <person name="Jorgensen S.L."/>
            <person name="Zaremba-Niedzwiedzka K."/>
            <person name="Martijn J."/>
            <person name="Lind A.E."/>
            <person name="van Eijk R."/>
            <person name="Schleper C."/>
            <person name="Guy L."/>
            <person name="Ettema T.J."/>
        </authorList>
    </citation>
    <scope>NUCLEOTIDE SEQUENCE</scope>
</reference>
<feature type="non-terminal residue" evidence="1">
    <location>
        <position position="1"/>
    </location>
</feature>
<proteinExistence type="predicted"/>